<keyword evidence="3" id="KW-1185">Reference proteome</keyword>
<dbReference type="Gene3D" id="1.25.40.10">
    <property type="entry name" value="Tetratricopeptide repeat domain"/>
    <property type="match status" value="1"/>
</dbReference>
<dbReference type="EMBL" id="ASHR01000007">
    <property type="protein sequence ID" value="ERG65223.1"/>
    <property type="molecule type" value="Genomic_DNA"/>
</dbReference>
<dbReference type="AlphaFoldDB" id="U1LDC8"/>
<dbReference type="PANTHER" id="PTHR47691">
    <property type="entry name" value="REGULATOR-RELATED"/>
    <property type="match status" value="1"/>
</dbReference>
<proteinExistence type="predicted"/>
<evidence type="ECO:0000313" key="2">
    <source>
        <dbReference type="EMBL" id="ERG65223.1"/>
    </source>
</evidence>
<feature type="domain" description="DUF4062" evidence="1">
    <location>
        <begin position="16"/>
        <end position="97"/>
    </location>
</feature>
<dbReference type="PANTHER" id="PTHR47691:SF3">
    <property type="entry name" value="HTH-TYPE TRANSCRIPTIONAL REGULATOR RV0890C-RELATED"/>
    <property type="match status" value="1"/>
</dbReference>
<dbReference type="PRINTS" id="PR00364">
    <property type="entry name" value="DISEASERSIST"/>
</dbReference>
<evidence type="ECO:0000259" key="1">
    <source>
        <dbReference type="Pfam" id="PF13271"/>
    </source>
</evidence>
<dbReference type="InterPro" id="IPR011990">
    <property type="entry name" value="TPR-like_helical_dom_sf"/>
</dbReference>
<reference evidence="2 3" key="1">
    <citation type="journal article" date="2013" name="Genome Announc.">
        <title>First draft genome sequence from a member of the genus agrococcus, isolated from modern microbialites.</title>
        <authorList>
            <person name="White R.A.III."/>
            <person name="Grassa C.J."/>
            <person name="Suttle C.A."/>
        </authorList>
    </citation>
    <scope>NUCLEOTIDE SEQUENCE [LARGE SCALE GENOMIC DNA]</scope>
    <source>
        <strain evidence="2 3">RW1</strain>
    </source>
</reference>
<dbReference type="OrthoDB" id="9812579at2"/>
<comment type="caution">
    <text evidence="2">The sequence shown here is derived from an EMBL/GenBank/DDBJ whole genome shotgun (WGS) entry which is preliminary data.</text>
</comment>
<dbReference type="SUPFAM" id="SSF48452">
    <property type="entry name" value="TPR-like"/>
    <property type="match status" value="1"/>
</dbReference>
<dbReference type="RefSeq" id="WP_021009593.1">
    <property type="nucleotide sequence ID" value="NZ_ASHR01000007.1"/>
</dbReference>
<sequence length="868" mass="94078">MSGGAPGIRTPDQRLRVFVSSTLRELEAERRAVRGAIERLRLAPVMFELGARPHPPRELYRAYLEQSDVFVGIYGERYGWIAPGSDVSGLEDEYRLAPPGMPRLIYLREGADREPRLDELIGRIERDDAASYRGYSTPAELAELVEADLATLLAERFDASRDPAPRGDRVDLLAARIPSPYTRLVGRDREVAELVALLDDRDTRLITLAGPGGIGKSRLAIAVAEAAAPRFPDGTAFVALENVLEPGLLLPTIGYAIGVRDAGELPLEERLAIALEGRRMLLVLDNFEQLGAAAPVLVRLFTIAPLVTLLVTSRAVLRVRGERVFEVPPLPTHDPAAPESTARAREAPAVELFVERARAVKPDFEASSASLDTIVDICRALDGLPLAIELAAARMRVLTPAAILRRLDRQLPLLVDASRDLPPRQRTLRATIDWSTGLLTEPERRVLRDLAVFSPGFSLPSIEAFAELRGWEVDLYAALETLVDSSLLEQSDVDGEAVFSMLATVREHGVERLRLDGEEPSARAAHAAVYVDLARREGRGLGVTGQRHAVSRLNLERGNLRTAVRQLVALGDADTAADVAWRLFLYWWIGGYLVEVALWMEEVLARPDDEVARRTRAIAAFFVGWRDLWTAPSLELVRVLADAGRVLDEEGDELGATMVTATAGLAEITAPEPDLGRAAARLEEGARRFRELRAGWGESLALVALGRIAVLTGDLEGATARFRGAVEAAASSGDRFTASIATHHLGRARLFAGALDEAERLYRDALETSVALRHDEGIAYGLEGLAAAAAERDELERAGVLAGAAAAIRKRAAVFDAPAFVFHTRYLDALAERSDAAALRAAEERGREYGALEAAAFALAGGGAAPSV</sequence>
<dbReference type="SUPFAM" id="SSF52540">
    <property type="entry name" value="P-loop containing nucleoside triphosphate hydrolases"/>
    <property type="match status" value="1"/>
</dbReference>
<dbReference type="InterPro" id="IPR025139">
    <property type="entry name" value="DUF4062"/>
</dbReference>
<organism evidence="2 3">
    <name type="scientific">Agrococcus pavilionensis RW1</name>
    <dbReference type="NCBI Taxonomy" id="1330458"/>
    <lineage>
        <taxon>Bacteria</taxon>
        <taxon>Bacillati</taxon>
        <taxon>Actinomycetota</taxon>
        <taxon>Actinomycetes</taxon>
        <taxon>Micrococcales</taxon>
        <taxon>Microbacteriaceae</taxon>
        <taxon>Agrococcus</taxon>
    </lineage>
</organism>
<dbReference type="Gene3D" id="3.40.50.300">
    <property type="entry name" value="P-loop containing nucleotide triphosphate hydrolases"/>
    <property type="match status" value="1"/>
</dbReference>
<protein>
    <recommendedName>
        <fullName evidence="1">DUF4062 domain-containing protein</fullName>
    </recommendedName>
</protein>
<accession>U1LDC8</accession>
<dbReference type="InterPro" id="IPR027417">
    <property type="entry name" value="P-loop_NTPase"/>
</dbReference>
<dbReference type="Pfam" id="PF13271">
    <property type="entry name" value="DUF4062"/>
    <property type="match status" value="1"/>
</dbReference>
<evidence type="ECO:0000313" key="3">
    <source>
        <dbReference type="Proteomes" id="UP000016462"/>
    </source>
</evidence>
<dbReference type="Proteomes" id="UP000016462">
    <property type="component" value="Unassembled WGS sequence"/>
</dbReference>
<gene>
    <name evidence="2" type="ORF">L332_12335</name>
</gene>
<name>U1LDC8_9MICO</name>